<accession>A0A8K0MME2</accession>
<sequence>MIMVAVAVFVVAAQVVEGHDQEVANSPASKRCYQDCYGKCSVRKPLFCATLCLSKCKHSKSIPDNLCNCTYSCSKFKCANVDLTDTEKVHSCVNGCSKLCNIKL</sequence>
<protein>
    <recommendedName>
        <fullName evidence="4">Thionin-like protein 2</fullName>
    </recommendedName>
</protein>
<dbReference type="OrthoDB" id="1701709at2759"/>
<proteinExistence type="predicted"/>
<evidence type="ECO:0008006" key="4">
    <source>
        <dbReference type="Google" id="ProtNLM"/>
    </source>
</evidence>
<evidence type="ECO:0000256" key="1">
    <source>
        <dbReference type="SAM" id="SignalP"/>
    </source>
</evidence>
<dbReference type="Proteomes" id="UP000796880">
    <property type="component" value="Unassembled WGS sequence"/>
</dbReference>
<feature type="chain" id="PRO_5035464525" description="Thionin-like protein 2" evidence="1">
    <location>
        <begin position="19"/>
        <end position="104"/>
    </location>
</feature>
<feature type="signal peptide" evidence="1">
    <location>
        <begin position="1"/>
        <end position="18"/>
    </location>
</feature>
<gene>
    <name evidence="2" type="ORF">FNV43_RR06874</name>
</gene>
<dbReference type="EMBL" id="VOIH02000003">
    <property type="protein sequence ID" value="KAF3450785.1"/>
    <property type="molecule type" value="Genomic_DNA"/>
</dbReference>
<reference evidence="2" key="1">
    <citation type="submission" date="2020-03" db="EMBL/GenBank/DDBJ databases">
        <title>A high-quality chromosome-level genome assembly of a woody plant with both climbing and erect habits, Rhamnella rubrinervis.</title>
        <authorList>
            <person name="Lu Z."/>
            <person name="Yang Y."/>
            <person name="Zhu X."/>
            <person name="Sun Y."/>
        </authorList>
    </citation>
    <scope>NUCLEOTIDE SEQUENCE</scope>
    <source>
        <strain evidence="2">BYM</strain>
        <tissue evidence="2">Leaf</tissue>
    </source>
</reference>
<evidence type="ECO:0000313" key="2">
    <source>
        <dbReference type="EMBL" id="KAF3450785.1"/>
    </source>
</evidence>
<name>A0A8K0MME2_9ROSA</name>
<organism evidence="2 3">
    <name type="scientific">Rhamnella rubrinervis</name>
    <dbReference type="NCBI Taxonomy" id="2594499"/>
    <lineage>
        <taxon>Eukaryota</taxon>
        <taxon>Viridiplantae</taxon>
        <taxon>Streptophyta</taxon>
        <taxon>Embryophyta</taxon>
        <taxon>Tracheophyta</taxon>
        <taxon>Spermatophyta</taxon>
        <taxon>Magnoliopsida</taxon>
        <taxon>eudicotyledons</taxon>
        <taxon>Gunneridae</taxon>
        <taxon>Pentapetalae</taxon>
        <taxon>rosids</taxon>
        <taxon>fabids</taxon>
        <taxon>Rosales</taxon>
        <taxon>Rhamnaceae</taxon>
        <taxon>rhamnoid group</taxon>
        <taxon>Rhamneae</taxon>
        <taxon>Rhamnella</taxon>
    </lineage>
</organism>
<keyword evidence="1" id="KW-0732">Signal</keyword>
<comment type="caution">
    <text evidence="2">The sequence shown here is derived from an EMBL/GenBank/DDBJ whole genome shotgun (WGS) entry which is preliminary data.</text>
</comment>
<keyword evidence="3" id="KW-1185">Reference proteome</keyword>
<dbReference type="AlphaFoldDB" id="A0A8K0MME2"/>
<evidence type="ECO:0000313" key="3">
    <source>
        <dbReference type="Proteomes" id="UP000796880"/>
    </source>
</evidence>